<comment type="subcellular location">
    <subcellularLocation>
        <location evidence="1">Mitochondrion</location>
    </subcellularLocation>
</comment>
<evidence type="ECO:0000256" key="6">
    <source>
        <dbReference type="ARBA" id="ARBA00023274"/>
    </source>
</evidence>
<comment type="similarity">
    <text evidence="7">Belongs to the ribonuclease III family. Mitochondrion-specific ribosomal protein mL44 subfamily.</text>
</comment>
<evidence type="ECO:0000256" key="3">
    <source>
        <dbReference type="ARBA" id="ARBA00022946"/>
    </source>
</evidence>
<evidence type="ECO:0000256" key="2">
    <source>
        <dbReference type="ARBA" id="ARBA00022884"/>
    </source>
</evidence>
<dbReference type="Pfam" id="PF22892">
    <property type="entry name" value="DSRM_MRPL44"/>
    <property type="match status" value="1"/>
</dbReference>
<dbReference type="CDD" id="cd19873">
    <property type="entry name" value="DSRM_MRPL3_like"/>
    <property type="match status" value="1"/>
</dbReference>
<dbReference type="InterPro" id="IPR044443">
    <property type="entry name" value="Ribosomal_mL44_DSRM_fung"/>
</dbReference>
<gene>
    <name evidence="13" type="ORF">CERSUDRAFT_152008</name>
</gene>
<dbReference type="InterPro" id="IPR044444">
    <property type="entry name" value="Ribosomal_mL44_DSRM_metazoa"/>
</dbReference>
<proteinExistence type="inferred from homology"/>
<dbReference type="Gene3D" id="1.10.1520.10">
    <property type="entry name" value="Ribonuclease III domain"/>
    <property type="match status" value="1"/>
</dbReference>
<dbReference type="InterPro" id="IPR000999">
    <property type="entry name" value="RNase_III_dom"/>
</dbReference>
<dbReference type="Proteomes" id="UP000016930">
    <property type="component" value="Unassembled WGS sequence"/>
</dbReference>
<evidence type="ECO:0000259" key="12">
    <source>
        <dbReference type="PROSITE" id="PS50142"/>
    </source>
</evidence>
<evidence type="ECO:0000256" key="8">
    <source>
        <dbReference type="ARBA" id="ARBA00035187"/>
    </source>
</evidence>
<evidence type="ECO:0000313" key="13">
    <source>
        <dbReference type="EMBL" id="EMD39074.1"/>
    </source>
</evidence>
<dbReference type="SUPFAM" id="SSF69065">
    <property type="entry name" value="RNase III domain-like"/>
    <property type="match status" value="1"/>
</dbReference>
<dbReference type="GO" id="GO:0006396">
    <property type="term" value="P:RNA processing"/>
    <property type="evidence" value="ECO:0007669"/>
    <property type="project" value="InterPro"/>
</dbReference>
<dbReference type="PROSITE" id="PS50137">
    <property type="entry name" value="DS_RBD"/>
    <property type="match status" value="1"/>
</dbReference>
<feature type="region of interest" description="Disordered" evidence="10">
    <location>
        <begin position="323"/>
        <end position="370"/>
    </location>
</feature>
<dbReference type="HOGENOM" id="CLU_034765_0_0_1"/>
<reference evidence="13 14" key="1">
    <citation type="journal article" date="2012" name="Proc. Natl. Acad. Sci. U.S.A.">
        <title>Comparative genomics of Ceriporiopsis subvermispora and Phanerochaete chrysosporium provide insight into selective ligninolysis.</title>
        <authorList>
            <person name="Fernandez-Fueyo E."/>
            <person name="Ruiz-Duenas F.J."/>
            <person name="Ferreira P."/>
            <person name="Floudas D."/>
            <person name="Hibbett D.S."/>
            <person name="Canessa P."/>
            <person name="Larrondo L.F."/>
            <person name="James T.Y."/>
            <person name="Seelenfreund D."/>
            <person name="Lobos S."/>
            <person name="Polanco R."/>
            <person name="Tello M."/>
            <person name="Honda Y."/>
            <person name="Watanabe T."/>
            <person name="Watanabe T."/>
            <person name="Ryu J.S."/>
            <person name="Kubicek C.P."/>
            <person name="Schmoll M."/>
            <person name="Gaskell J."/>
            <person name="Hammel K.E."/>
            <person name="St John F.J."/>
            <person name="Vanden Wymelenberg A."/>
            <person name="Sabat G."/>
            <person name="Splinter BonDurant S."/>
            <person name="Syed K."/>
            <person name="Yadav J.S."/>
            <person name="Doddapaneni H."/>
            <person name="Subramanian V."/>
            <person name="Lavin J.L."/>
            <person name="Oguiza J.A."/>
            <person name="Perez G."/>
            <person name="Pisabarro A.G."/>
            <person name="Ramirez L."/>
            <person name="Santoyo F."/>
            <person name="Master E."/>
            <person name="Coutinho P.M."/>
            <person name="Henrissat B."/>
            <person name="Lombard V."/>
            <person name="Magnuson J.K."/>
            <person name="Kuees U."/>
            <person name="Hori C."/>
            <person name="Igarashi K."/>
            <person name="Samejima M."/>
            <person name="Held B.W."/>
            <person name="Barry K.W."/>
            <person name="LaButti K.M."/>
            <person name="Lapidus A."/>
            <person name="Lindquist E.A."/>
            <person name="Lucas S.M."/>
            <person name="Riley R."/>
            <person name="Salamov A.A."/>
            <person name="Hoffmeister D."/>
            <person name="Schwenk D."/>
            <person name="Hadar Y."/>
            <person name="Yarden O."/>
            <person name="de Vries R.P."/>
            <person name="Wiebenga A."/>
            <person name="Stenlid J."/>
            <person name="Eastwood D."/>
            <person name="Grigoriev I.V."/>
            <person name="Berka R.M."/>
            <person name="Blanchette R.A."/>
            <person name="Kersten P."/>
            <person name="Martinez A.T."/>
            <person name="Vicuna R."/>
            <person name="Cullen D."/>
        </authorList>
    </citation>
    <scope>NUCLEOTIDE SEQUENCE [LARGE SCALE GENOMIC DNA]</scope>
    <source>
        <strain evidence="13 14">B</strain>
    </source>
</reference>
<dbReference type="GO" id="GO:0004525">
    <property type="term" value="F:ribonuclease III activity"/>
    <property type="evidence" value="ECO:0007669"/>
    <property type="project" value="InterPro"/>
</dbReference>
<name>M2PR68_CERS8</name>
<evidence type="ECO:0000256" key="1">
    <source>
        <dbReference type="ARBA" id="ARBA00004173"/>
    </source>
</evidence>
<dbReference type="Gene3D" id="3.30.160.20">
    <property type="match status" value="1"/>
</dbReference>
<dbReference type="PANTHER" id="PTHR11207:SF32">
    <property type="entry name" value="LARGE RIBOSOMAL SUBUNIT PROTEIN ML44"/>
    <property type="match status" value="1"/>
</dbReference>
<feature type="domain" description="RNase III" evidence="12">
    <location>
        <begin position="59"/>
        <end position="162"/>
    </location>
</feature>
<accession>M2PR68</accession>
<dbReference type="EMBL" id="KB445794">
    <property type="protein sequence ID" value="EMD39074.1"/>
    <property type="molecule type" value="Genomic_DNA"/>
</dbReference>
<dbReference type="GO" id="GO:0003725">
    <property type="term" value="F:double-stranded RNA binding"/>
    <property type="evidence" value="ECO:0007669"/>
    <property type="project" value="InterPro"/>
</dbReference>
<evidence type="ECO:0000313" key="14">
    <source>
        <dbReference type="Proteomes" id="UP000016930"/>
    </source>
</evidence>
<sequence>MGYAQKRLATSAAKLASISPSTVRVFPPKEAIFSSSSNTPHFFDPQTWAQLQPQPQSALTAFAHRIGLGSVLTSPEDVQQACTHPSFLTLWERYNPKQPLPATNATLTSLGNSLLGLFAMEHVNASYPHLPTRVLKAAVSAYVGPTTCANIAKEMGAAPLLRWHRLGNTPTRPAVLHPDALSSVPRALTALVYQYRSLLSARRFAHKFFFSREVDLRGMIKFRDPKQALIETVSKFGRERPVSRLLRETGRFSNSPVYVVGVYSGSDELGQGFGSSLKMAEYRAAEDALLRLYLTRQPPEMVQLPTSTFPDGQGNVFEAEGPQASYTPTEIGDSEVLYGSSGSTGQRAPGRRSLSEEVDDDSDLEELYST</sequence>
<dbReference type="STRING" id="914234.M2PR68"/>
<feature type="domain" description="DRBM" evidence="11">
    <location>
        <begin position="224"/>
        <end position="294"/>
    </location>
</feature>
<protein>
    <recommendedName>
        <fullName evidence="8">Large ribosomal subunit protein mL44</fullName>
    </recommendedName>
</protein>
<keyword evidence="14" id="KW-1185">Reference proteome</keyword>
<dbReference type="GO" id="GO:0003735">
    <property type="term" value="F:structural constituent of ribosome"/>
    <property type="evidence" value="ECO:0007669"/>
    <property type="project" value="TreeGrafter"/>
</dbReference>
<evidence type="ECO:0000256" key="7">
    <source>
        <dbReference type="ARBA" id="ARBA00024034"/>
    </source>
</evidence>
<evidence type="ECO:0000256" key="4">
    <source>
        <dbReference type="ARBA" id="ARBA00022980"/>
    </source>
</evidence>
<keyword evidence="3" id="KW-0809">Transit peptide</keyword>
<dbReference type="SMART" id="SM00358">
    <property type="entry name" value="DSRM"/>
    <property type="match status" value="1"/>
</dbReference>
<dbReference type="AlphaFoldDB" id="M2PR68"/>
<evidence type="ECO:0000256" key="5">
    <source>
        <dbReference type="ARBA" id="ARBA00023128"/>
    </source>
</evidence>
<organism evidence="13 14">
    <name type="scientific">Ceriporiopsis subvermispora (strain B)</name>
    <name type="common">White-rot fungus</name>
    <name type="synonym">Gelatoporia subvermispora</name>
    <dbReference type="NCBI Taxonomy" id="914234"/>
    <lineage>
        <taxon>Eukaryota</taxon>
        <taxon>Fungi</taxon>
        <taxon>Dikarya</taxon>
        <taxon>Basidiomycota</taxon>
        <taxon>Agaricomycotina</taxon>
        <taxon>Agaricomycetes</taxon>
        <taxon>Polyporales</taxon>
        <taxon>Gelatoporiaceae</taxon>
        <taxon>Gelatoporia</taxon>
    </lineage>
</organism>
<keyword evidence="2 9" id="KW-0694">RNA-binding</keyword>
<dbReference type="OrthoDB" id="67027at2759"/>
<evidence type="ECO:0000256" key="10">
    <source>
        <dbReference type="SAM" id="MobiDB-lite"/>
    </source>
</evidence>
<dbReference type="GO" id="GO:0005739">
    <property type="term" value="C:mitochondrion"/>
    <property type="evidence" value="ECO:0007669"/>
    <property type="project" value="TreeGrafter"/>
</dbReference>
<keyword evidence="6" id="KW-0687">Ribonucleoprotein</keyword>
<dbReference type="Pfam" id="PF22935">
    <property type="entry name" value="RM44_endonuclase"/>
    <property type="match status" value="1"/>
</dbReference>
<dbReference type="InterPro" id="IPR014720">
    <property type="entry name" value="dsRBD_dom"/>
</dbReference>
<dbReference type="SUPFAM" id="SSF54768">
    <property type="entry name" value="dsRNA-binding domain-like"/>
    <property type="match status" value="1"/>
</dbReference>
<dbReference type="PANTHER" id="PTHR11207">
    <property type="entry name" value="RIBONUCLEASE III"/>
    <property type="match status" value="1"/>
</dbReference>
<dbReference type="PROSITE" id="PS50142">
    <property type="entry name" value="RNASE_3_2"/>
    <property type="match status" value="1"/>
</dbReference>
<feature type="compositionally biased region" description="Acidic residues" evidence="10">
    <location>
        <begin position="356"/>
        <end position="370"/>
    </location>
</feature>
<keyword evidence="4" id="KW-0689">Ribosomal protein</keyword>
<dbReference type="InterPro" id="IPR055189">
    <property type="entry name" value="RM44_endonuclase"/>
</dbReference>
<keyword evidence="5" id="KW-0496">Mitochondrion</keyword>
<evidence type="ECO:0000259" key="11">
    <source>
        <dbReference type="PROSITE" id="PS50137"/>
    </source>
</evidence>
<evidence type="ECO:0000256" key="9">
    <source>
        <dbReference type="PROSITE-ProRule" id="PRU00266"/>
    </source>
</evidence>
<dbReference type="InterPro" id="IPR036389">
    <property type="entry name" value="RNase_III_sf"/>
</dbReference>